<dbReference type="EMBL" id="RFLX01000016">
    <property type="protein sequence ID" value="RMI19731.1"/>
    <property type="molecule type" value="Genomic_DNA"/>
</dbReference>
<dbReference type="InterPro" id="IPR029032">
    <property type="entry name" value="AhpD-like"/>
</dbReference>
<evidence type="ECO:0000313" key="5">
    <source>
        <dbReference type="Proteomes" id="UP000278036"/>
    </source>
</evidence>
<name>A0A3A9JM43_9PROT</name>
<gene>
    <name evidence="2" type="ORF">D6Z83_00195</name>
    <name evidence="3" type="ORF">EBE87_18965</name>
</gene>
<dbReference type="Pfam" id="PF02627">
    <property type="entry name" value="CMD"/>
    <property type="match status" value="1"/>
</dbReference>
<dbReference type="InParanoid" id="A0A3A9JM43"/>
<evidence type="ECO:0000313" key="4">
    <source>
        <dbReference type="Proteomes" id="UP000274097"/>
    </source>
</evidence>
<dbReference type="OrthoDB" id="4704294at2"/>
<dbReference type="RefSeq" id="WP_120636309.1">
    <property type="nucleotide sequence ID" value="NZ_RAQU01000001.1"/>
</dbReference>
<accession>A0A3A9JM43</accession>
<evidence type="ECO:0000313" key="3">
    <source>
        <dbReference type="EMBL" id="RMI19731.1"/>
    </source>
</evidence>
<dbReference type="AlphaFoldDB" id="A0A3A9JM43"/>
<keyword evidence="4" id="KW-1185">Reference proteome</keyword>
<dbReference type="Gene3D" id="1.20.1290.10">
    <property type="entry name" value="AhpD-like"/>
    <property type="match status" value="1"/>
</dbReference>
<evidence type="ECO:0000259" key="1">
    <source>
        <dbReference type="Pfam" id="PF02627"/>
    </source>
</evidence>
<protein>
    <submittedName>
        <fullName evidence="2">Carboxymuconolactone decarboxylase family protein</fullName>
    </submittedName>
</protein>
<feature type="domain" description="Carboxymuconolactone decarboxylase-like" evidence="1">
    <location>
        <begin position="34"/>
        <end position="97"/>
    </location>
</feature>
<organism evidence="2 5">
    <name type="scientific">Teichococcus wenyumeiae</name>
    <dbReference type="NCBI Taxonomy" id="2478470"/>
    <lineage>
        <taxon>Bacteria</taxon>
        <taxon>Pseudomonadati</taxon>
        <taxon>Pseudomonadota</taxon>
        <taxon>Alphaproteobacteria</taxon>
        <taxon>Acetobacterales</taxon>
        <taxon>Roseomonadaceae</taxon>
        <taxon>Roseomonas</taxon>
    </lineage>
</organism>
<dbReference type="Proteomes" id="UP000278036">
    <property type="component" value="Unassembled WGS sequence"/>
</dbReference>
<comment type="caution">
    <text evidence="2">The sequence shown here is derived from an EMBL/GenBank/DDBJ whole genome shotgun (WGS) entry which is preliminary data.</text>
</comment>
<dbReference type="EMBL" id="RAQU01000001">
    <property type="protein sequence ID" value="RKK06231.1"/>
    <property type="molecule type" value="Genomic_DNA"/>
</dbReference>
<dbReference type="InterPro" id="IPR003779">
    <property type="entry name" value="CMD-like"/>
</dbReference>
<evidence type="ECO:0000313" key="2">
    <source>
        <dbReference type="EMBL" id="RKK06231.1"/>
    </source>
</evidence>
<dbReference type="PANTHER" id="PTHR34846">
    <property type="entry name" value="4-CARBOXYMUCONOLACTONE DECARBOXYLASE FAMILY PROTEIN (AFU_ORTHOLOGUE AFUA_6G11590)"/>
    <property type="match status" value="1"/>
</dbReference>
<dbReference type="SUPFAM" id="SSF69118">
    <property type="entry name" value="AhpD-like"/>
    <property type="match status" value="1"/>
</dbReference>
<dbReference type="Proteomes" id="UP000274097">
    <property type="component" value="Unassembled WGS sequence"/>
</dbReference>
<dbReference type="GO" id="GO:0051920">
    <property type="term" value="F:peroxiredoxin activity"/>
    <property type="evidence" value="ECO:0007669"/>
    <property type="project" value="InterPro"/>
</dbReference>
<dbReference type="PANTHER" id="PTHR34846:SF11">
    <property type="entry name" value="4-CARBOXYMUCONOLACTONE DECARBOXYLASE FAMILY PROTEIN (AFU_ORTHOLOGUE AFUA_6G11590)"/>
    <property type="match status" value="1"/>
</dbReference>
<proteinExistence type="predicted"/>
<reference evidence="2 5" key="1">
    <citation type="submission" date="2018-09" db="EMBL/GenBank/DDBJ databases">
        <title>Roseomonas sp. nov., isolated from feces of Tibetan antelopes in the Qinghai-Tibet plateau, China.</title>
        <authorList>
            <person name="Tian Z."/>
        </authorList>
    </citation>
    <scope>NUCLEOTIDE SEQUENCE [LARGE SCALE GENOMIC DNA]</scope>
    <source>
        <strain evidence="3 4">Z23</strain>
        <strain evidence="2 5">Z24</strain>
    </source>
</reference>
<sequence>MARVPILSREDLAPEHQGILARDITLNRVLANSPEAAKAFDNLGMFIRHRSRLDPRLRQLAILQIGWLARSPYEWSHHVRISRDFGVPDHDIAAIAAETDGQGSSLDPVAKLVLRGAREMFHGPGMSAETFDALRPHLDPALLTELTVVVAFYCGVVRLLATLEVDVEPDYAQYLQEFPLPQ</sequence>